<dbReference type="OrthoDB" id="4062651at2759"/>
<gene>
    <name evidence="2" type="ORF">D9758_017981</name>
</gene>
<dbReference type="InterPro" id="IPR051681">
    <property type="entry name" value="Ser/Thr_Kinases-Pseudokinases"/>
</dbReference>
<dbReference type="AlphaFoldDB" id="A0A8H5C2S1"/>
<dbReference type="GO" id="GO:0005524">
    <property type="term" value="F:ATP binding"/>
    <property type="evidence" value="ECO:0007669"/>
    <property type="project" value="InterPro"/>
</dbReference>
<dbReference type="PANTHER" id="PTHR44329">
    <property type="entry name" value="SERINE/THREONINE-PROTEIN KINASE TNNI3K-RELATED"/>
    <property type="match status" value="1"/>
</dbReference>
<proteinExistence type="predicted"/>
<dbReference type="InterPro" id="IPR001245">
    <property type="entry name" value="Ser-Thr/Tyr_kinase_cat_dom"/>
</dbReference>
<dbReference type="EMBL" id="JAACJM010000265">
    <property type="protein sequence ID" value="KAF5334202.1"/>
    <property type="molecule type" value="Genomic_DNA"/>
</dbReference>
<evidence type="ECO:0000259" key="1">
    <source>
        <dbReference type="PROSITE" id="PS50011"/>
    </source>
</evidence>
<name>A0A8H5C2S1_9AGAR</name>
<dbReference type="Gene3D" id="1.10.510.10">
    <property type="entry name" value="Transferase(Phosphotransferase) domain 1"/>
    <property type="match status" value="1"/>
</dbReference>
<feature type="domain" description="Protein kinase" evidence="1">
    <location>
        <begin position="116"/>
        <end position="376"/>
    </location>
</feature>
<accession>A0A8H5C2S1</accession>
<dbReference type="InterPro" id="IPR000719">
    <property type="entry name" value="Prot_kinase_dom"/>
</dbReference>
<protein>
    <recommendedName>
        <fullName evidence="1">Protein kinase domain-containing protein</fullName>
    </recommendedName>
</protein>
<organism evidence="2 3">
    <name type="scientific">Tetrapyrgos nigripes</name>
    <dbReference type="NCBI Taxonomy" id="182062"/>
    <lineage>
        <taxon>Eukaryota</taxon>
        <taxon>Fungi</taxon>
        <taxon>Dikarya</taxon>
        <taxon>Basidiomycota</taxon>
        <taxon>Agaricomycotina</taxon>
        <taxon>Agaricomycetes</taxon>
        <taxon>Agaricomycetidae</taxon>
        <taxon>Agaricales</taxon>
        <taxon>Marasmiineae</taxon>
        <taxon>Marasmiaceae</taxon>
        <taxon>Tetrapyrgos</taxon>
    </lineage>
</organism>
<dbReference type="Pfam" id="PF07714">
    <property type="entry name" value="PK_Tyr_Ser-Thr"/>
    <property type="match status" value="1"/>
</dbReference>
<dbReference type="Proteomes" id="UP000559256">
    <property type="component" value="Unassembled WGS sequence"/>
</dbReference>
<dbReference type="GO" id="GO:0004674">
    <property type="term" value="F:protein serine/threonine kinase activity"/>
    <property type="evidence" value="ECO:0007669"/>
    <property type="project" value="TreeGrafter"/>
</dbReference>
<keyword evidence="3" id="KW-1185">Reference proteome</keyword>
<evidence type="ECO:0000313" key="2">
    <source>
        <dbReference type="EMBL" id="KAF5334202.1"/>
    </source>
</evidence>
<dbReference type="InterPro" id="IPR011009">
    <property type="entry name" value="Kinase-like_dom_sf"/>
</dbReference>
<reference evidence="2 3" key="1">
    <citation type="journal article" date="2020" name="ISME J.">
        <title>Uncovering the hidden diversity of litter-decomposition mechanisms in mushroom-forming fungi.</title>
        <authorList>
            <person name="Floudas D."/>
            <person name="Bentzer J."/>
            <person name="Ahren D."/>
            <person name="Johansson T."/>
            <person name="Persson P."/>
            <person name="Tunlid A."/>
        </authorList>
    </citation>
    <scope>NUCLEOTIDE SEQUENCE [LARGE SCALE GENOMIC DNA]</scope>
    <source>
        <strain evidence="2 3">CBS 291.85</strain>
    </source>
</reference>
<comment type="caution">
    <text evidence="2">The sequence shown here is derived from an EMBL/GenBank/DDBJ whole genome shotgun (WGS) entry which is preliminary data.</text>
</comment>
<sequence>MTALTRRLRSLWTNASLCFSPAHIKALRILLIPFRDIIPTQSAMIDDAILYQVEEFFRTGSARFSADGNIAVDNLTNKILDQYGDLSDPCHHLAYMITTIMHFSRNYPDLFINSKLTYDAYIGKDSYGTVHESLWHREAVAVKLLHRSFLEKTYNSQNLDEFFERLEAWKQLYPHRNIMPFHGCYAAVNFDTQDIELALVFPLADGGNLKGYPETGKHRRRFTVWWDKLVLLPIHVLTIIVQMQGIAQGLQHLHANRPPIVHGHLSSENILITAGSKRVLRLGDFGLSYIVGLNVNRIKETDFTGSNVTDDIFSFGALIYELMTGISQPSSLHRRPDELQGKDWDNIWGLLQECLSDQSKQRPSSARVVNRLNSFQT</sequence>
<evidence type="ECO:0000313" key="3">
    <source>
        <dbReference type="Proteomes" id="UP000559256"/>
    </source>
</evidence>
<dbReference type="SUPFAM" id="SSF56112">
    <property type="entry name" value="Protein kinase-like (PK-like)"/>
    <property type="match status" value="1"/>
</dbReference>
<dbReference type="PROSITE" id="PS50011">
    <property type="entry name" value="PROTEIN_KINASE_DOM"/>
    <property type="match status" value="1"/>
</dbReference>